<dbReference type="Proteomes" id="UP000433577">
    <property type="component" value="Chromosome 4"/>
</dbReference>
<proteinExistence type="predicted"/>
<dbReference type="Pfam" id="PF09502">
    <property type="entry name" value="HrpB4"/>
    <property type="match status" value="1"/>
</dbReference>
<dbReference type="AlphaFoldDB" id="A0A7Z2GPX4"/>
<evidence type="ECO:0000313" key="1">
    <source>
        <dbReference type="EMBL" id="QGZ65818.1"/>
    </source>
</evidence>
<reference evidence="1 2" key="1">
    <citation type="submission" date="2019-12" db="EMBL/GenBank/DDBJ databases">
        <title>Paraburkholderia acidiphila 7Q-K02 sp. nov and Paraburkholderia acidisoli DHF22 sp. nov., two strains isolated from forest soil.</title>
        <authorList>
            <person name="Gao Z."/>
            <person name="Qiu L."/>
        </authorList>
    </citation>
    <scope>NUCLEOTIDE SEQUENCE [LARGE SCALE GENOMIC DNA]</scope>
    <source>
        <strain evidence="1 2">DHF22</strain>
    </source>
</reference>
<dbReference type="EMBL" id="CP046916">
    <property type="protein sequence ID" value="QGZ65818.1"/>
    <property type="molecule type" value="Genomic_DNA"/>
</dbReference>
<dbReference type="KEGG" id="pacs:FAZ98_28655"/>
<organism evidence="1 2">
    <name type="scientific">Paraburkholderia acidisoli</name>
    <dbReference type="NCBI Taxonomy" id="2571748"/>
    <lineage>
        <taxon>Bacteria</taxon>
        <taxon>Pseudomonadati</taxon>
        <taxon>Pseudomonadota</taxon>
        <taxon>Betaproteobacteria</taxon>
        <taxon>Burkholderiales</taxon>
        <taxon>Burkholderiaceae</taxon>
        <taxon>Paraburkholderia</taxon>
    </lineage>
</organism>
<accession>A0A7Z2GPX4</accession>
<dbReference type="OrthoDB" id="9115373at2"/>
<evidence type="ECO:0000313" key="2">
    <source>
        <dbReference type="Proteomes" id="UP000433577"/>
    </source>
</evidence>
<gene>
    <name evidence="1" type="ORF">FAZ98_28655</name>
</gene>
<protein>
    <submittedName>
        <fullName evidence="1">Type III secretion protein</fullName>
    </submittedName>
</protein>
<keyword evidence="2" id="KW-1185">Reference proteome</keyword>
<dbReference type="RefSeq" id="WP_158956647.1">
    <property type="nucleotide sequence ID" value="NZ_CP046916.1"/>
</dbReference>
<sequence length="258" mass="27564">MSYAASASAFAQSAPLSTQMTPARRLAQALRAWERNARDALAWMHPAWLAHGLGLAEAEAVALARAIPRERAGACGLALIDNAGYALPDLDALGRAQHAACFDALPASAGLNVLRLRALRFRRAELRRIVDKRARASVQEWTGVALERLARETPQERASAPDIARLAMAPLATLDADALAFEGLALIERDGRGAGGTGDVAGDTRAPACPLLRLALPRTPAIAPRWVAQVPREIDANGTRALIAQLPELLPEWAWLFG</sequence>
<name>A0A7Z2GPX4_9BURK</name>
<dbReference type="InterPro" id="IPR013393">
    <property type="entry name" value="T3SS_HrpB4"/>
</dbReference>